<evidence type="ECO:0000256" key="5">
    <source>
        <dbReference type="ARBA" id="ARBA00030565"/>
    </source>
</evidence>
<dbReference type="GO" id="GO:0070840">
    <property type="term" value="F:dynein complex binding"/>
    <property type="evidence" value="ECO:0007669"/>
    <property type="project" value="InterPro"/>
</dbReference>
<feature type="region of interest" description="Disordered" evidence="6">
    <location>
        <begin position="377"/>
        <end position="445"/>
    </location>
</feature>
<dbReference type="Proteomes" id="UP000245341">
    <property type="component" value="Unplaced"/>
</dbReference>
<comment type="function">
    <text evidence="2">In cyliated cells, dynein axonemal particle-specific protein required for deployment of ODA to the axoneme. Interacts with outer dynein arm (ODA) subunits.</text>
</comment>
<proteinExistence type="predicted"/>
<evidence type="ECO:0000313" key="7">
    <source>
        <dbReference type="Proteomes" id="UP000245341"/>
    </source>
</evidence>
<feature type="region of interest" description="Disordered" evidence="6">
    <location>
        <begin position="1"/>
        <end position="22"/>
    </location>
</feature>
<dbReference type="KEGG" id="lww:102728185"/>
<organism evidence="7 8">
    <name type="scientific">Leptonychotes weddellii</name>
    <name type="common">Weddell seal</name>
    <name type="synonym">Otaria weddellii</name>
    <dbReference type="NCBI Taxonomy" id="9713"/>
    <lineage>
        <taxon>Eukaryota</taxon>
        <taxon>Metazoa</taxon>
        <taxon>Chordata</taxon>
        <taxon>Craniata</taxon>
        <taxon>Vertebrata</taxon>
        <taxon>Euteleostomi</taxon>
        <taxon>Mammalia</taxon>
        <taxon>Eutheria</taxon>
        <taxon>Laurasiatheria</taxon>
        <taxon>Carnivora</taxon>
        <taxon>Caniformia</taxon>
        <taxon>Pinnipedia</taxon>
        <taxon>Phocidae</taxon>
        <taxon>Monachinae</taxon>
        <taxon>Lobodontini</taxon>
        <taxon>Leptonychotes</taxon>
    </lineage>
</organism>
<name>A0A7F8Q3Q2_LEPWE</name>
<accession>A0A7F8Q3Q2</accession>
<dbReference type="GeneID" id="102728185"/>
<dbReference type="AlphaFoldDB" id="A0A7F8Q3Q2"/>
<protein>
    <recommendedName>
        <fullName evidence="4">Dynein axonemal assembly factor 8</fullName>
    </recommendedName>
    <alternativeName>
        <fullName evidence="5">Dynein axonemal-associated protein 1</fullName>
    </alternativeName>
</protein>
<dbReference type="OrthoDB" id="2162449at2759"/>
<evidence type="ECO:0000256" key="1">
    <source>
        <dbReference type="ARBA" id="ARBA00022490"/>
    </source>
</evidence>
<dbReference type="CTD" id="146562"/>
<feature type="compositionally biased region" description="Low complexity" evidence="6">
    <location>
        <begin position="401"/>
        <end position="412"/>
    </location>
</feature>
<reference evidence="8" key="1">
    <citation type="submission" date="2025-08" db="UniProtKB">
        <authorList>
            <consortium name="RefSeq"/>
        </authorList>
    </citation>
    <scope>IDENTIFICATION</scope>
    <source>
        <tissue evidence="8">Liver</tissue>
    </source>
</reference>
<dbReference type="PANTHER" id="PTHR35977:SF1">
    <property type="entry name" value="DYNEIN AXONEMAL ASSEMBLY FACTOR 8"/>
    <property type="match status" value="1"/>
</dbReference>
<dbReference type="PANTHER" id="PTHR35977">
    <property type="entry name" value="CHROMOSOME 16 OPEN READING FRAME 71"/>
    <property type="match status" value="1"/>
</dbReference>
<evidence type="ECO:0000256" key="6">
    <source>
        <dbReference type="SAM" id="MobiDB-lite"/>
    </source>
</evidence>
<keyword evidence="7" id="KW-1185">Reference proteome</keyword>
<dbReference type="RefSeq" id="XP_030875814.1">
    <property type="nucleotide sequence ID" value="XM_031019954.1"/>
</dbReference>
<comment type="subcellular location">
    <subcellularLocation>
        <location evidence="3">Dynein axonemal particle</location>
    </subcellularLocation>
</comment>
<evidence type="ECO:0000256" key="4">
    <source>
        <dbReference type="ARBA" id="ARBA00024428"/>
    </source>
</evidence>
<keyword evidence="1" id="KW-0963">Cytoplasm</keyword>
<feature type="region of interest" description="Disordered" evidence="6">
    <location>
        <begin position="98"/>
        <end position="117"/>
    </location>
</feature>
<dbReference type="Pfam" id="PF15773">
    <property type="entry name" value="DAAP1"/>
    <property type="match status" value="1"/>
</dbReference>
<evidence type="ECO:0000313" key="8">
    <source>
        <dbReference type="RefSeq" id="XP_030875814.1"/>
    </source>
</evidence>
<feature type="compositionally biased region" description="Low complexity" evidence="6">
    <location>
        <begin position="528"/>
        <end position="540"/>
    </location>
</feature>
<sequence>MASQDKDEESSPRWASQTRPWDAILEAIREQLPSLDSDSSSSDCGPEELFIFQRDQTALIPDLSEDLAEEPARAWLATAARPPEPGVVPVEFTAEPWSKWGPKTRGPASLQGRDADGPVETCGEACSLLRVPEDTPMWQEGSRGAVSFSTQGPRRGPHGEATFSPWECDLKTEPPGAASRAHWGTDSTAHRALRRERRKMIEKDILHKVTWDARGPACRDHSPVEEAPCAAGAAGLRQETPPEGPREGPPVLSLKELEEWDLDHILQSLAGQEGSRGDRAPRATWWAADRLGREPLLPGRCLLTHLRTPCSRRPGAGETSASHSLCPLCGTGHGLAASIRSILGGALDVEFSFHLKNLIRSAPRESGFQAEQGLTLAESRQLRSPAEPPTIFIDLRPSEPSDPSSSLSSSSSDSEEEEEATVALRDQQGPAKQESPSSRRLRDCTGKSQLLQQLRAFREGTAQPNLPATGGPSVQKAQVPEDSASSATGRKQHIPAWAEQQSTQARHPGGGPRALGDTLGPGTAREALVPPLGQLQLRPGPDGRRSWAE</sequence>
<feature type="region of interest" description="Disordered" evidence="6">
    <location>
        <begin position="137"/>
        <end position="165"/>
    </location>
</feature>
<dbReference type="GO" id="GO:0120293">
    <property type="term" value="C:dynein axonemal particle"/>
    <property type="evidence" value="ECO:0007669"/>
    <property type="project" value="UniProtKB-SubCell"/>
</dbReference>
<evidence type="ECO:0000256" key="3">
    <source>
        <dbReference type="ARBA" id="ARBA00024190"/>
    </source>
</evidence>
<feature type="region of interest" description="Disordered" evidence="6">
    <location>
        <begin position="459"/>
        <end position="549"/>
    </location>
</feature>
<dbReference type="InterPro" id="IPR031531">
    <property type="entry name" value="DNAAF8"/>
</dbReference>
<evidence type="ECO:0000256" key="2">
    <source>
        <dbReference type="ARBA" id="ARBA00024177"/>
    </source>
</evidence>
<gene>
    <name evidence="8" type="primary">CUNH16orf71</name>
</gene>